<sequence length="237" mass="26315">MDLVACDQNPSIGLYFSTHHYLPDDTKLLLGCTLSKGSSFLVVAGDLRATSAGGRWKREVFWMGRFFQVHVPAMAGSASSLSTDMANAWWGPFLGTDPCQQPPALYCESTPFPLICLTPRREWGYETCLSFTGAIITTQVHFAAESPASELPLTALSGNLSHQMTDRTIPGQATCRTRALERLHLRRRKPINFHRTESLIPAPTAQPRPHGRPRHPTLEPMEIPFYQAFLVADPRAP</sequence>
<reference evidence="2" key="1">
    <citation type="journal article" date="2020" name="Stud. Mycol.">
        <title>101 Dothideomycetes genomes: a test case for predicting lifestyles and emergence of pathogens.</title>
        <authorList>
            <person name="Haridas S."/>
            <person name="Albert R."/>
            <person name="Binder M."/>
            <person name="Bloem J."/>
            <person name="Labutti K."/>
            <person name="Salamov A."/>
            <person name="Andreopoulos B."/>
            <person name="Baker S."/>
            <person name="Barry K."/>
            <person name="Bills G."/>
            <person name="Bluhm B."/>
            <person name="Cannon C."/>
            <person name="Castanera R."/>
            <person name="Culley D."/>
            <person name="Daum C."/>
            <person name="Ezra D."/>
            <person name="Gonzalez J."/>
            <person name="Henrissat B."/>
            <person name="Kuo A."/>
            <person name="Liang C."/>
            <person name="Lipzen A."/>
            <person name="Lutzoni F."/>
            <person name="Magnuson J."/>
            <person name="Mondo S."/>
            <person name="Nolan M."/>
            <person name="Ohm R."/>
            <person name="Pangilinan J."/>
            <person name="Park H.-J."/>
            <person name="Ramirez L."/>
            <person name="Alfaro M."/>
            <person name="Sun H."/>
            <person name="Tritt A."/>
            <person name="Yoshinaga Y."/>
            <person name="Zwiers L.-H."/>
            <person name="Turgeon B."/>
            <person name="Goodwin S."/>
            <person name="Spatafora J."/>
            <person name="Crous P."/>
            <person name="Grigoriev I."/>
        </authorList>
    </citation>
    <scope>NUCLEOTIDE SEQUENCE</scope>
    <source>
        <strain evidence="2">CBS 207.26</strain>
    </source>
</reference>
<evidence type="ECO:0000313" key="3">
    <source>
        <dbReference type="Proteomes" id="UP000800200"/>
    </source>
</evidence>
<protein>
    <submittedName>
        <fullName evidence="2">Uncharacterized protein</fullName>
    </submittedName>
</protein>
<accession>A0A6A6DTU4</accession>
<dbReference type="AlphaFoldDB" id="A0A6A6DTU4"/>
<dbReference type="EMBL" id="ML994649">
    <property type="protein sequence ID" value="KAF2182195.1"/>
    <property type="molecule type" value="Genomic_DNA"/>
</dbReference>
<evidence type="ECO:0000256" key="1">
    <source>
        <dbReference type="SAM" id="MobiDB-lite"/>
    </source>
</evidence>
<keyword evidence="3" id="KW-1185">Reference proteome</keyword>
<feature type="region of interest" description="Disordered" evidence="1">
    <location>
        <begin position="197"/>
        <end position="218"/>
    </location>
</feature>
<proteinExistence type="predicted"/>
<evidence type="ECO:0000313" key="2">
    <source>
        <dbReference type="EMBL" id="KAF2182195.1"/>
    </source>
</evidence>
<dbReference type="Proteomes" id="UP000800200">
    <property type="component" value="Unassembled WGS sequence"/>
</dbReference>
<organism evidence="2 3">
    <name type="scientific">Zopfia rhizophila CBS 207.26</name>
    <dbReference type="NCBI Taxonomy" id="1314779"/>
    <lineage>
        <taxon>Eukaryota</taxon>
        <taxon>Fungi</taxon>
        <taxon>Dikarya</taxon>
        <taxon>Ascomycota</taxon>
        <taxon>Pezizomycotina</taxon>
        <taxon>Dothideomycetes</taxon>
        <taxon>Dothideomycetes incertae sedis</taxon>
        <taxon>Zopfiaceae</taxon>
        <taxon>Zopfia</taxon>
    </lineage>
</organism>
<gene>
    <name evidence="2" type="ORF">K469DRAFT_752282</name>
</gene>
<name>A0A6A6DTU4_9PEZI</name>